<dbReference type="EMBL" id="UINC01153053">
    <property type="protein sequence ID" value="SVD47551.1"/>
    <property type="molecule type" value="Genomic_DNA"/>
</dbReference>
<evidence type="ECO:0000256" key="1">
    <source>
        <dbReference type="SAM" id="MobiDB-lite"/>
    </source>
</evidence>
<reference evidence="2" key="1">
    <citation type="submission" date="2018-05" db="EMBL/GenBank/DDBJ databases">
        <authorList>
            <person name="Lanie J.A."/>
            <person name="Ng W.-L."/>
            <person name="Kazmierczak K.M."/>
            <person name="Andrzejewski T.M."/>
            <person name="Davidsen T.M."/>
            <person name="Wayne K.J."/>
            <person name="Tettelin H."/>
            <person name="Glass J.I."/>
            <person name="Rusch D."/>
            <person name="Podicherti R."/>
            <person name="Tsui H.-C.T."/>
            <person name="Winkler M.E."/>
        </authorList>
    </citation>
    <scope>NUCLEOTIDE SEQUENCE</scope>
</reference>
<evidence type="ECO:0000313" key="2">
    <source>
        <dbReference type="EMBL" id="SVD47551.1"/>
    </source>
</evidence>
<accession>A0A382VNQ8</accession>
<gene>
    <name evidence="2" type="ORF">METZ01_LOCUS400405</name>
</gene>
<feature type="region of interest" description="Disordered" evidence="1">
    <location>
        <begin position="21"/>
        <end position="40"/>
    </location>
</feature>
<name>A0A382VNQ8_9ZZZZ</name>
<protein>
    <submittedName>
        <fullName evidence="2">Uncharacterized protein</fullName>
    </submittedName>
</protein>
<organism evidence="2">
    <name type="scientific">marine metagenome</name>
    <dbReference type="NCBI Taxonomy" id="408172"/>
    <lineage>
        <taxon>unclassified sequences</taxon>
        <taxon>metagenomes</taxon>
        <taxon>ecological metagenomes</taxon>
    </lineage>
</organism>
<feature type="non-terminal residue" evidence="2">
    <location>
        <position position="40"/>
    </location>
</feature>
<proteinExistence type="predicted"/>
<sequence length="40" mass="4904">MDTRHWLDVADDLEEETVKDKLKSKIQHREKTHNKKEWKG</sequence>
<dbReference type="AlphaFoldDB" id="A0A382VNQ8"/>